<dbReference type="SUPFAM" id="SSF52540">
    <property type="entry name" value="P-loop containing nucleoside triphosphate hydrolases"/>
    <property type="match status" value="1"/>
</dbReference>
<dbReference type="InterPro" id="IPR027417">
    <property type="entry name" value="P-loop_NTPase"/>
</dbReference>
<dbReference type="EMBL" id="AP018248">
    <property type="protein sequence ID" value="BAY98906.1"/>
    <property type="molecule type" value="Genomic_DNA"/>
</dbReference>
<dbReference type="PANTHER" id="PTHR36766">
    <property type="entry name" value="PLANT BROAD-SPECTRUM MILDEW RESISTANCE PROTEIN RPW8"/>
    <property type="match status" value="1"/>
</dbReference>
<feature type="domain" description="NB-ARC" evidence="1">
    <location>
        <begin position="107"/>
        <end position="268"/>
    </location>
</feature>
<name>A0A1Z4MZJ0_9CYAN</name>
<dbReference type="RefSeq" id="WP_096576679.1">
    <property type="nucleotide sequence ID" value="NZ_CAWNJS010000001.1"/>
</dbReference>
<gene>
    <name evidence="2" type="ORF">NIES37_28840</name>
</gene>
<keyword evidence="3" id="KW-1185">Reference proteome</keyword>
<dbReference type="AlphaFoldDB" id="A0A1Z4MZJ0"/>
<accession>A0A1Z4MZJ0</accession>
<dbReference type="Proteomes" id="UP000218785">
    <property type="component" value="Chromosome"/>
</dbReference>
<dbReference type="Pfam" id="PF00931">
    <property type="entry name" value="NB-ARC"/>
    <property type="match status" value="1"/>
</dbReference>
<proteinExistence type="predicted"/>
<organism evidence="2 3">
    <name type="scientific">Tolypothrix tenuis PCC 7101</name>
    <dbReference type="NCBI Taxonomy" id="231146"/>
    <lineage>
        <taxon>Bacteria</taxon>
        <taxon>Bacillati</taxon>
        <taxon>Cyanobacteriota</taxon>
        <taxon>Cyanophyceae</taxon>
        <taxon>Nostocales</taxon>
        <taxon>Tolypothrichaceae</taxon>
        <taxon>Tolypothrix</taxon>
    </lineage>
</organism>
<dbReference type="PANTHER" id="PTHR36766:SF63">
    <property type="entry name" value="NB-ARC DOMAIN-CONTAINING PROTEIN"/>
    <property type="match status" value="1"/>
</dbReference>
<reference evidence="2 3" key="1">
    <citation type="submission" date="2017-06" db="EMBL/GenBank/DDBJ databases">
        <title>Genome sequencing of cyanobaciteial culture collection at National Institute for Environmental Studies (NIES).</title>
        <authorList>
            <person name="Hirose Y."/>
            <person name="Shimura Y."/>
            <person name="Fujisawa T."/>
            <person name="Nakamura Y."/>
            <person name="Kawachi M."/>
        </authorList>
    </citation>
    <scope>NUCLEOTIDE SEQUENCE [LARGE SCALE GENOMIC DNA]</scope>
    <source>
        <strain evidence="2 3">NIES-37</strain>
    </source>
</reference>
<dbReference type="InterPro" id="IPR002182">
    <property type="entry name" value="NB-ARC"/>
</dbReference>
<protein>
    <submittedName>
        <fullName evidence="2">NB-ARC domain-containing protein</fullName>
    </submittedName>
</protein>
<evidence type="ECO:0000313" key="3">
    <source>
        <dbReference type="Proteomes" id="UP000218785"/>
    </source>
</evidence>
<dbReference type="PRINTS" id="PR00364">
    <property type="entry name" value="DISEASERSIST"/>
</dbReference>
<dbReference type="Gene3D" id="3.40.50.300">
    <property type="entry name" value="P-loop containing nucleotide triphosphate hydrolases"/>
    <property type="match status" value="1"/>
</dbReference>
<dbReference type="KEGG" id="ttq:NIES37_28840"/>
<sequence length="491" mass="55745">MSNSLRASTAGLTIVDKARQRLGWTKTSTARWWQDAHTSRATLRRFWQGDRIQREIFIAICTAVGITDWEAIADASGVELEVIADFSQPYIDWHDAPDVESFYGRNQELQQLEEWILAGCKVVTIVGIAGIGKTALALAMADRMQSKFDCLIWRSLSTVPSLISLLDTLVQNFEETVVHDIQQGTAQLLHYLHKRRCLVILDDLDGVLSQPEYTQFIQKISRDRHQSCIVITSREQSSAIEINNCVNLKGLPKADALELLQSRGFTTKELGISALIQLYRGNPLALKLVTPLIQSVFAGNITAFLSQNTLVIGDRLRFILKQQFQQLSELQQDILYWLAIWQEPISFSRLQTHLLISIDPAMVLEAIMALERRSLLEKWVGMGEASFTLQPLVMKIVTDELVEQAAKEMQQVAQTHEIHHFKLLRTHWLLRPGSDDIVGDRILHQLRENLWRLYGATLPETLNQILLLLKDKSPWAIGYIACNLTALLFKT</sequence>
<dbReference type="GO" id="GO:0043531">
    <property type="term" value="F:ADP binding"/>
    <property type="evidence" value="ECO:0007669"/>
    <property type="project" value="InterPro"/>
</dbReference>
<evidence type="ECO:0000259" key="1">
    <source>
        <dbReference type="Pfam" id="PF00931"/>
    </source>
</evidence>
<evidence type="ECO:0000313" key="2">
    <source>
        <dbReference type="EMBL" id="BAY98906.1"/>
    </source>
</evidence>